<dbReference type="Pfam" id="PF00431">
    <property type="entry name" value="CUB"/>
    <property type="match status" value="1"/>
</dbReference>
<dbReference type="PANTHER" id="PTHR47537">
    <property type="entry name" value="CUBILIN"/>
    <property type="match status" value="1"/>
</dbReference>
<evidence type="ECO:0000313" key="5">
    <source>
        <dbReference type="EMBL" id="OXA63617.1"/>
    </source>
</evidence>
<dbReference type="InterPro" id="IPR053207">
    <property type="entry name" value="Non-NMDA_GluR_Accessory"/>
</dbReference>
<accession>A0A226F2F8</accession>
<feature type="compositionally biased region" description="Low complexity" evidence="3">
    <location>
        <begin position="399"/>
        <end position="411"/>
    </location>
</feature>
<dbReference type="CDD" id="cd00041">
    <property type="entry name" value="CUB"/>
    <property type="match status" value="1"/>
</dbReference>
<feature type="region of interest" description="Disordered" evidence="3">
    <location>
        <begin position="392"/>
        <end position="441"/>
    </location>
</feature>
<dbReference type="EMBL" id="LNIX01000001">
    <property type="protein sequence ID" value="OXA63617.1"/>
    <property type="molecule type" value="Genomic_DNA"/>
</dbReference>
<dbReference type="AlphaFoldDB" id="A0A226F2F8"/>
<protein>
    <submittedName>
        <fullName evidence="5">Dorsal-ventral patterning tolloid-like protein 1</fullName>
    </submittedName>
</protein>
<name>A0A226F2F8_FOLCA</name>
<evidence type="ECO:0000313" key="6">
    <source>
        <dbReference type="Proteomes" id="UP000198287"/>
    </source>
</evidence>
<gene>
    <name evidence="5" type="ORF">Fcan01_02440</name>
</gene>
<dbReference type="GO" id="GO:0005886">
    <property type="term" value="C:plasma membrane"/>
    <property type="evidence" value="ECO:0007669"/>
    <property type="project" value="TreeGrafter"/>
</dbReference>
<dbReference type="SUPFAM" id="SSF49854">
    <property type="entry name" value="Spermadhesin, CUB domain"/>
    <property type="match status" value="2"/>
</dbReference>
<organism evidence="5 6">
    <name type="scientific">Folsomia candida</name>
    <name type="common">Springtail</name>
    <dbReference type="NCBI Taxonomy" id="158441"/>
    <lineage>
        <taxon>Eukaryota</taxon>
        <taxon>Metazoa</taxon>
        <taxon>Ecdysozoa</taxon>
        <taxon>Arthropoda</taxon>
        <taxon>Hexapoda</taxon>
        <taxon>Collembola</taxon>
        <taxon>Entomobryomorpha</taxon>
        <taxon>Isotomoidea</taxon>
        <taxon>Isotomidae</taxon>
        <taxon>Proisotominae</taxon>
        <taxon>Folsomia</taxon>
    </lineage>
</organism>
<dbReference type="Gene3D" id="2.60.120.290">
    <property type="entry name" value="Spermadhesin, CUB domain"/>
    <property type="match status" value="1"/>
</dbReference>
<dbReference type="OrthoDB" id="10063988at2759"/>
<evidence type="ECO:0000256" key="1">
    <source>
        <dbReference type="ARBA" id="ARBA00023157"/>
    </source>
</evidence>
<dbReference type="Proteomes" id="UP000198287">
    <property type="component" value="Unassembled WGS sequence"/>
</dbReference>
<comment type="caution">
    <text evidence="2">Lacks conserved residue(s) required for the propagation of feature annotation.</text>
</comment>
<sequence length="959" mass="105487">MAVEYSILISSFILIFGNVGFTAVRGQISWTPIYVDTSNRLDLWTVESVGCICPDGKSTNCACCVKPGGCLCTSNLNKCAQCGLEDSCQRTCNVTISARTVATRSGLSWIHLQSPELEGPTSCFWKLHSAPGQRIEVQIHRMVSVGSFDNSSQTCKEGWLQFADGDISIPSQQAIQLCGQNSRFSPPVVLFGDQGMATLFLRIEGKSTRSQVLAYVSFSSIDDPTVGDPSRGGKLRPHSVCDWTYDNCWAESQTNCIISSPGYPGLFPPHRRCRYFLTATGNSTSKILIRFQSLSIPPPPLCSSHHIAVWRKNVSNSYLGPPWKVLCQQSESTVVVDDGQALIEFRSGSNTSPYLYTGFRASVEFLHSTAVVVPTAFSPKRTILAVEPSRHQDVEVVVGKKSPPASGSAKSRSNQKKHGEKPSEEPARPISSTDEPKSPLKRQVVTCDHVFDGNVVRDESFRLKIPTKDMSSAGNKKNSKGNAGESVHGNWNSKPSGQFHCLLQFAGKETDVVQLALSNYKLRGSNCSSQIQVYDMLEDGWAPNKTTSDGLSNKTLLKLCGPISNEVQSRFTSSRKRMVISVVMSSKDSPVASEVLEGAFRFHDESAGGTLKSQSTCDVVVSQSSHPSAGSLSVVGPFNSPLLRLANRLPFVCSYSIHPAQNQSVILTLVNTTTGHDTSTNPISEAHHEKHYDSTSSPQCRTVCSTSGCSCDLSKLTQIDQVDHFSIVTGSGGSTEIACFCGSLSNILPIVFESDNPLSLIAHYASGKMVLNHNISYQFTSPRRYNSFSIFPPSGWKRWREILPGQAIMPKGSNSYKIYDLTWPAIIPIRSKLNIDLLSEENEQDCSTWNLTAWAEHDKFPNRTYLLTSFCPAEGRRELKVPESIRNVFIKLQGVSIRVPQFEIRWKYHDTSLSASNRLPEKMMSDSANKSSIIQQLVFGIMSVLTKFLLCKLLIFNYI</sequence>
<dbReference type="OMA" id="VIANTHK"/>
<feature type="domain" description="CUB" evidence="4">
    <location>
        <begin position="92"/>
        <end position="180"/>
    </location>
</feature>
<comment type="caution">
    <text evidence="5">The sequence shown here is derived from an EMBL/GenBank/DDBJ whole genome shotgun (WGS) entry which is preliminary data.</text>
</comment>
<feature type="region of interest" description="Disordered" evidence="3">
    <location>
        <begin position="467"/>
        <end position="491"/>
    </location>
</feature>
<evidence type="ECO:0000256" key="3">
    <source>
        <dbReference type="SAM" id="MobiDB-lite"/>
    </source>
</evidence>
<keyword evidence="6" id="KW-1185">Reference proteome</keyword>
<proteinExistence type="predicted"/>
<reference evidence="5 6" key="1">
    <citation type="submission" date="2015-12" db="EMBL/GenBank/DDBJ databases">
        <title>The genome of Folsomia candida.</title>
        <authorList>
            <person name="Faddeeva A."/>
            <person name="Derks M.F."/>
            <person name="Anvar Y."/>
            <person name="Smit S."/>
            <person name="Van Straalen N."/>
            <person name="Roelofs D."/>
        </authorList>
    </citation>
    <scope>NUCLEOTIDE SEQUENCE [LARGE SCALE GENOMIC DNA]</scope>
    <source>
        <strain evidence="5 6">VU population</strain>
        <tissue evidence="5">Whole body</tissue>
    </source>
</reference>
<dbReference type="PANTHER" id="PTHR47537:SF3">
    <property type="entry name" value="CUB DOMAIN-CONTAINING PROTEIN"/>
    <property type="match status" value="1"/>
</dbReference>
<keyword evidence="1" id="KW-1015">Disulfide bond</keyword>
<feature type="domain" description="CUB" evidence="4">
    <location>
        <begin position="241"/>
        <end position="366"/>
    </location>
</feature>
<dbReference type="PROSITE" id="PS01180">
    <property type="entry name" value="CUB"/>
    <property type="match status" value="2"/>
</dbReference>
<dbReference type="STRING" id="158441.A0A226F2F8"/>
<dbReference type="InterPro" id="IPR000859">
    <property type="entry name" value="CUB_dom"/>
</dbReference>
<dbReference type="InterPro" id="IPR035914">
    <property type="entry name" value="Sperma_CUB_dom_sf"/>
</dbReference>
<evidence type="ECO:0000259" key="4">
    <source>
        <dbReference type="PROSITE" id="PS01180"/>
    </source>
</evidence>
<dbReference type="SMART" id="SM00042">
    <property type="entry name" value="CUB"/>
    <property type="match status" value="1"/>
</dbReference>
<evidence type="ECO:0000256" key="2">
    <source>
        <dbReference type="PROSITE-ProRule" id="PRU00059"/>
    </source>
</evidence>